<keyword evidence="4 10" id="KW-0812">Transmembrane</keyword>
<dbReference type="RefSeq" id="XP_001361337.4">
    <property type="nucleotide sequence ID" value="XM_001361300.4"/>
</dbReference>
<evidence type="ECO:0000256" key="7">
    <source>
        <dbReference type="ARBA" id="ARBA00023136"/>
    </source>
</evidence>
<dbReference type="KEGG" id="dpo:4804841"/>
<dbReference type="GO" id="GO:0005549">
    <property type="term" value="F:odorant binding"/>
    <property type="evidence" value="ECO:0007669"/>
    <property type="project" value="InterPro"/>
</dbReference>
<feature type="transmembrane region" description="Helical" evidence="10">
    <location>
        <begin position="299"/>
        <end position="317"/>
    </location>
</feature>
<name>A0A6I8UVM6_DROPS</name>
<dbReference type="Proteomes" id="UP000001819">
    <property type="component" value="Chromosome 3"/>
</dbReference>
<reference evidence="11" key="1">
    <citation type="submission" date="2024-06" db="UniProtKB">
        <authorList>
            <consortium name="RefSeq"/>
        </authorList>
    </citation>
    <scope>NUCLEOTIDE SEQUENCE [LARGE SCALE GENOMIC DNA]</scope>
    <source>
        <strain evidence="11">MV2-25</strain>
    </source>
</reference>
<proteinExistence type="inferred from homology"/>
<dbReference type="GO" id="GO:0004984">
    <property type="term" value="F:olfactory receptor activity"/>
    <property type="evidence" value="ECO:0007669"/>
    <property type="project" value="InterPro"/>
</dbReference>
<evidence type="ECO:0000256" key="5">
    <source>
        <dbReference type="ARBA" id="ARBA00022725"/>
    </source>
</evidence>
<feature type="transmembrane region" description="Helical" evidence="10">
    <location>
        <begin position="324"/>
        <end position="343"/>
    </location>
</feature>
<dbReference type="PANTHER" id="PTHR21137">
    <property type="entry name" value="ODORANT RECEPTOR"/>
    <property type="match status" value="1"/>
</dbReference>
<keyword evidence="2" id="KW-1003">Cell membrane</keyword>
<evidence type="ECO:0000313" key="11">
    <source>
        <dbReference type="Proteomes" id="UP000001819"/>
    </source>
</evidence>
<dbReference type="GO" id="GO:0007165">
    <property type="term" value="P:signal transduction"/>
    <property type="evidence" value="ECO:0007669"/>
    <property type="project" value="UniProtKB-KW"/>
</dbReference>
<evidence type="ECO:0000256" key="8">
    <source>
        <dbReference type="ARBA" id="ARBA00023170"/>
    </source>
</evidence>
<keyword evidence="6 10" id="KW-1133">Transmembrane helix</keyword>
<comment type="subcellular location">
    <subcellularLocation>
        <location evidence="1 10">Cell membrane</location>
        <topology evidence="1 10">Multi-pass membrane protein</topology>
    </subcellularLocation>
</comment>
<organism evidence="11 12">
    <name type="scientific">Drosophila pseudoobscura pseudoobscura</name>
    <name type="common">Fruit fly</name>
    <dbReference type="NCBI Taxonomy" id="46245"/>
    <lineage>
        <taxon>Eukaryota</taxon>
        <taxon>Metazoa</taxon>
        <taxon>Ecdysozoa</taxon>
        <taxon>Arthropoda</taxon>
        <taxon>Hexapoda</taxon>
        <taxon>Insecta</taxon>
        <taxon>Pterygota</taxon>
        <taxon>Neoptera</taxon>
        <taxon>Endopterygota</taxon>
        <taxon>Diptera</taxon>
        <taxon>Brachycera</taxon>
        <taxon>Muscomorpha</taxon>
        <taxon>Ephydroidea</taxon>
        <taxon>Drosophilidae</taxon>
        <taxon>Drosophila</taxon>
        <taxon>Sophophora</taxon>
    </lineage>
</organism>
<keyword evidence="8 10" id="KW-0675">Receptor</keyword>
<evidence type="ECO:0000256" key="10">
    <source>
        <dbReference type="RuleBase" id="RU351113"/>
    </source>
</evidence>
<dbReference type="PANTHER" id="PTHR21137:SF35">
    <property type="entry name" value="ODORANT RECEPTOR 19A-RELATED"/>
    <property type="match status" value="1"/>
</dbReference>
<keyword evidence="3 10" id="KW-0716">Sensory transduction</keyword>
<comment type="caution">
    <text evidence="10">Lacks conserved residue(s) required for the propagation of feature annotation.</text>
</comment>
<feature type="transmembrane region" description="Helical" evidence="10">
    <location>
        <begin position="117"/>
        <end position="139"/>
    </location>
</feature>
<accession>A0A6I8UVM6</accession>
<gene>
    <name evidence="12" type="primary">LOC4804841</name>
</gene>
<feature type="transmembrane region" description="Helical" evidence="10">
    <location>
        <begin position="77"/>
        <end position="97"/>
    </location>
</feature>
<keyword evidence="9 10" id="KW-0807">Transducer</keyword>
<dbReference type="AlphaFoldDB" id="A0A6I8UVM6"/>
<feature type="transmembrane region" description="Helical" evidence="10">
    <location>
        <begin position="175"/>
        <end position="197"/>
    </location>
</feature>
<dbReference type="FunCoup" id="A0A6I8UVM6">
    <property type="interactions" value="41"/>
</dbReference>
<evidence type="ECO:0000256" key="1">
    <source>
        <dbReference type="ARBA" id="ARBA00004651"/>
    </source>
</evidence>
<evidence type="ECO:0000256" key="2">
    <source>
        <dbReference type="ARBA" id="ARBA00022475"/>
    </source>
</evidence>
<dbReference type="InterPro" id="IPR004117">
    <property type="entry name" value="7tm6_olfct_rcpt"/>
</dbReference>
<keyword evidence="7 10" id="KW-0472">Membrane</keyword>
<comment type="similarity">
    <text evidence="10">Belongs to the insect chemoreceptor superfamily. Heteromeric odorant receptor channel (TC 1.A.69) family.</text>
</comment>
<protein>
    <recommendedName>
        <fullName evidence="10">Odorant receptor</fullName>
    </recommendedName>
</protein>
<evidence type="ECO:0000256" key="9">
    <source>
        <dbReference type="ARBA" id="ARBA00023224"/>
    </source>
</evidence>
<dbReference type="Pfam" id="PF02949">
    <property type="entry name" value="7tm_6"/>
    <property type="match status" value="1"/>
</dbReference>
<dbReference type="GO" id="GO:0005886">
    <property type="term" value="C:plasma membrane"/>
    <property type="evidence" value="ECO:0007669"/>
    <property type="project" value="UniProtKB-SubCell"/>
</dbReference>
<evidence type="ECO:0000256" key="3">
    <source>
        <dbReference type="ARBA" id="ARBA00022606"/>
    </source>
</evidence>
<sequence length="439" mass="50250">MNFPCPATQSRHGRTYKRLQSSLKHRHSTGGRMVLRKVFPAMFTLPKEAPACSRNGTLYLLRCIFLMGVRRPPARFFVAYCLWSFALNLCSTFYQPIGFLTGYISHLSEFSPGEFLTSLQVAFNAWSCSTKVLIVWALVKHFDDANDILDEMDRRLTQPSERLRVHQAVSRSNRIFFIFMTVYMVYATNTFLTAILMGRPPYQNYYPYLDWRSSSWQLGLQSGLEYFAMAGACFQDVCVDCYPVNYVLVLRAHMSIFADRLRQLGSDPEESPEQRYEQLIQCIQDHKTILRFVDCLRPVISGTIFVQFLVVGLVLGFTLINIVLFANLGSAIAALSFMAAVLLETTPFCILCNYLTDDCYNLADALFESNWIDGEQRYKKTLMYFLQKLQQPITFMAMNVFPISVGTNISVTKFSFSVFTLVKQMNISEKLSKVEGEAD</sequence>
<keyword evidence="5 10" id="KW-0552">Olfaction</keyword>
<evidence type="ECO:0000256" key="4">
    <source>
        <dbReference type="ARBA" id="ARBA00022692"/>
    </source>
</evidence>
<evidence type="ECO:0000313" key="12">
    <source>
        <dbReference type="RefSeq" id="XP_001361337.4"/>
    </source>
</evidence>
<dbReference type="InParanoid" id="A0A6I8UVM6"/>
<reference evidence="12" key="2">
    <citation type="submission" date="2025-08" db="UniProtKB">
        <authorList>
            <consortium name="RefSeq"/>
        </authorList>
    </citation>
    <scope>IDENTIFICATION</scope>
    <source>
        <strain evidence="12">MV-25-SWS-2005</strain>
        <tissue evidence="12">Whole body</tissue>
    </source>
</reference>
<evidence type="ECO:0000256" key="6">
    <source>
        <dbReference type="ARBA" id="ARBA00022989"/>
    </source>
</evidence>
<keyword evidence="11" id="KW-1185">Reference proteome</keyword>